<feature type="non-terminal residue" evidence="2">
    <location>
        <position position="1"/>
    </location>
</feature>
<feature type="non-terminal residue" evidence="2">
    <location>
        <position position="324"/>
    </location>
</feature>
<dbReference type="AlphaFoldDB" id="A0A103YBC5"/>
<proteinExistence type="predicted"/>
<keyword evidence="3" id="KW-1185">Reference proteome</keyword>
<dbReference type="STRING" id="59895.A0A103YBC5"/>
<dbReference type="InterPro" id="IPR044202">
    <property type="entry name" value="LETM1/MDM38-like"/>
</dbReference>
<accession>A0A103YBC5</accession>
<organism evidence="2 3">
    <name type="scientific">Cynara cardunculus var. scolymus</name>
    <name type="common">Globe artichoke</name>
    <name type="synonym">Cynara scolymus</name>
    <dbReference type="NCBI Taxonomy" id="59895"/>
    <lineage>
        <taxon>Eukaryota</taxon>
        <taxon>Viridiplantae</taxon>
        <taxon>Streptophyta</taxon>
        <taxon>Embryophyta</taxon>
        <taxon>Tracheophyta</taxon>
        <taxon>Spermatophyta</taxon>
        <taxon>Magnoliopsida</taxon>
        <taxon>eudicotyledons</taxon>
        <taxon>Gunneridae</taxon>
        <taxon>Pentapetalae</taxon>
        <taxon>asterids</taxon>
        <taxon>campanulids</taxon>
        <taxon>Asterales</taxon>
        <taxon>Asteraceae</taxon>
        <taxon>Carduoideae</taxon>
        <taxon>Cardueae</taxon>
        <taxon>Carduinae</taxon>
        <taxon>Cynara</taxon>
    </lineage>
</organism>
<dbReference type="Proteomes" id="UP000243975">
    <property type="component" value="Unassembled WGS sequence"/>
</dbReference>
<feature type="region of interest" description="Disordered" evidence="1">
    <location>
        <begin position="1"/>
        <end position="31"/>
    </location>
</feature>
<reference evidence="2 3" key="1">
    <citation type="journal article" date="2016" name="Sci. Rep.">
        <title>The genome sequence of the outbreeding globe artichoke constructed de novo incorporating a phase-aware low-pass sequencing strategy of F1 progeny.</title>
        <authorList>
            <person name="Scaglione D."/>
            <person name="Reyes-Chin-Wo S."/>
            <person name="Acquadro A."/>
            <person name="Froenicke L."/>
            <person name="Portis E."/>
            <person name="Beitel C."/>
            <person name="Tirone M."/>
            <person name="Mauro R."/>
            <person name="Lo Monaco A."/>
            <person name="Mauromicale G."/>
            <person name="Faccioli P."/>
            <person name="Cattivelli L."/>
            <person name="Rieseberg L."/>
            <person name="Michelmore R."/>
            <person name="Lanteri S."/>
        </authorList>
    </citation>
    <scope>NUCLEOTIDE SEQUENCE [LARGE SCALE GENOMIC DNA]</scope>
    <source>
        <strain evidence="2">2C</strain>
    </source>
</reference>
<dbReference type="PANTHER" id="PTHR14009:SF34">
    <property type="entry name" value="LETM1 RBD DOMAIN-CONTAINING PROTEIN"/>
    <property type="match status" value="1"/>
</dbReference>
<protein>
    <submittedName>
        <fullName evidence="2">Uncharacterized protein</fullName>
    </submittedName>
</protein>
<evidence type="ECO:0000256" key="1">
    <source>
        <dbReference type="SAM" id="MobiDB-lite"/>
    </source>
</evidence>
<feature type="compositionally biased region" description="Polar residues" evidence="1">
    <location>
        <begin position="1"/>
        <end position="17"/>
    </location>
</feature>
<dbReference type="Gramene" id="KVI05962">
    <property type="protein sequence ID" value="KVI05962"/>
    <property type="gene ID" value="Ccrd_015705"/>
</dbReference>
<dbReference type="GO" id="GO:0030003">
    <property type="term" value="P:intracellular monoatomic cation homeostasis"/>
    <property type="evidence" value="ECO:0007669"/>
    <property type="project" value="TreeGrafter"/>
</dbReference>
<dbReference type="PANTHER" id="PTHR14009">
    <property type="entry name" value="LEUCINE ZIPPER-EF-HAND CONTAINING TRANSMEMBRANE PROTEIN"/>
    <property type="match status" value="1"/>
</dbReference>
<dbReference type="EMBL" id="LEKV01001857">
    <property type="protein sequence ID" value="KVI05962.1"/>
    <property type="molecule type" value="Genomic_DNA"/>
</dbReference>
<dbReference type="GO" id="GO:0005743">
    <property type="term" value="C:mitochondrial inner membrane"/>
    <property type="evidence" value="ECO:0007669"/>
    <property type="project" value="InterPro"/>
</dbReference>
<sequence>DSSGSEDTAVSKAYSSKFSRKQQEKCSSSTNNPSHGFLFKRCISSSHRISLSWCSSKSLFSIASSGRDDFISEDEPSSSMMHKNELEFNRINCLVWVLHESARSFSLAIQTLKFTRKSPPLSNAWNGVDVAVYALLKAAIEVELFLSHKRCNSPVYEIKLGSGRLSCPRFTAWLDDALVELRDLSRDLVSVDKLHHLAIEAGFEEDFLSHFGKKVLPSKNIEDVEFWIGLVQEKLSVAFHRESLLGVRQPVVIDEIGWLDFYAPLKCKFQYDGRSRQHAIQAEKEIILYTVLTVCYDVFSGFAHYSSSSQRPLDTDLLSFLFRR</sequence>
<comment type="caution">
    <text evidence="2">The sequence shown here is derived from an EMBL/GenBank/DDBJ whole genome shotgun (WGS) entry which is preliminary data.</text>
</comment>
<gene>
    <name evidence="2" type="ORF">Ccrd_015705</name>
</gene>
<name>A0A103YBC5_CYNCS</name>
<evidence type="ECO:0000313" key="3">
    <source>
        <dbReference type="Proteomes" id="UP000243975"/>
    </source>
</evidence>
<evidence type="ECO:0000313" key="2">
    <source>
        <dbReference type="EMBL" id="KVI05962.1"/>
    </source>
</evidence>